<dbReference type="Pfam" id="PF13910">
    <property type="entry name" value="DUF4209"/>
    <property type="match status" value="1"/>
</dbReference>
<dbReference type="GeneID" id="93015681"/>
<evidence type="ECO:0000259" key="1">
    <source>
        <dbReference type="Pfam" id="PF13910"/>
    </source>
</evidence>
<evidence type="ECO:0008006" key="4">
    <source>
        <dbReference type="Google" id="ProtNLM"/>
    </source>
</evidence>
<dbReference type="SMR" id="A0A0E1X699"/>
<dbReference type="RefSeq" id="WP_002965796.1">
    <property type="nucleotide sequence ID" value="NZ_EQ999534.1"/>
</dbReference>
<sequence length="631" mass="69900">MTGHEGQPEEAAEAEAQEHELPFWLQATPDDIAGLEFEAPIIGCNSADCVELSTLYRKEATELQEAQGNQAAAKVFAMLSAGTDLHFKPNDRNAPFGAMMIMGDRRSAIPEDFRGIPVSVLAYAAENAANQVLRARLCDLCWLLERKRHQLGRAAIASYVAIAEGLGSGSLKDRLDRDDPLLGLTARDVLRRALSMGRPLGWDIDEVIAARTLLSAIRARAVRSSNPVPVHWFFEMDLDFGISDPSIIAAEIEAYLTGGVPEPGSHMIVELWRLAARGHHYAKDEDGKNRCRTGAAEALVAESEKHTSAMLASHWLSEAIAEYHGVPGQRKRRTQLRHKLIDVQSGIADEMSSFSHPMDLSAIADQVKEQLEGERDLIDLLLIFADLEQSPSPKKLMEDAVKSINDHPLSSLFGASFHDHEGKVIHKSEGGGFGDGDNGDAIRLQISQHESMRRGIHVSGQVQVARQYITRNYYVGEDTLQALIRHSPFVPNDLVNTFSRGFARFFEGDCVSALYILTPMLENSLRHILKLNGYDVTTFDDAKQVQEDRTISALFEQMRPELEEAFGDAITTDIDNVFLSKPGPSLRHAVAHGLLNDSSPYGTDAIYACWLIFRLCCIPLFEQRERLRLPS</sequence>
<feature type="domain" description="DUF7380" evidence="2">
    <location>
        <begin position="24"/>
        <end position="207"/>
    </location>
</feature>
<gene>
    <name evidence="3" type="ORF">BALG_02100</name>
</gene>
<dbReference type="InterPro" id="IPR025209">
    <property type="entry name" value="DUF4209"/>
</dbReference>
<accession>A0A0E1X699</accession>
<dbReference type="InterPro" id="IPR055804">
    <property type="entry name" value="DUF7380"/>
</dbReference>
<evidence type="ECO:0000259" key="2">
    <source>
        <dbReference type="Pfam" id="PF24098"/>
    </source>
</evidence>
<dbReference type="HOGENOM" id="CLU_028674_2_0_5"/>
<reference evidence="3" key="1">
    <citation type="submission" date="2009-01" db="EMBL/GenBank/DDBJ databases">
        <title>The Genome Sequence of Brucella pinnipedialis M292/94/1.</title>
        <authorList>
            <consortium name="The Broad Institute Genome Sequencing Platform"/>
            <person name="Ward D."/>
            <person name="Young S.K."/>
            <person name="Kodira C.D."/>
            <person name="Zeng Q."/>
            <person name="Koehrsen M."/>
            <person name="Alvarado L."/>
            <person name="Berlin A."/>
            <person name="Borenstein D."/>
            <person name="Chen Z."/>
            <person name="Engels R."/>
            <person name="Freedman E."/>
            <person name="Gellesch M."/>
            <person name="Goldberg J."/>
            <person name="Griggs A."/>
            <person name="Gujja S."/>
            <person name="Heiman D."/>
            <person name="Hepburn T."/>
            <person name="Howarth C."/>
            <person name="Jen D."/>
            <person name="Larson L."/>
            <person name="Lewis B."/>
            <person name="Mehta T."/>
            <person name="Park D."/>
            <person name="Pearson M."/>
            <person name="Roberts A."/>
            <person name="Saif S."/>
            <person name="Shea T."/>
            <person name="Shenoy N."/>
            <person name="Sisk P."/>
            <person name="Stolte C."/>
            <person name="Sykes S."/>
            <person name="Walk T."/>
            <person name="White J."/>
            <person name="Yandava C."/>
            <person name="Whatmore A.M."/>
            <person name="Perrett L.L."/>
            <person name="O'Callaghan D."/>
            <person name="Nusbaum C."/>
            <person name="Galagan J."/>
            <person name="Birren B."/>
        </authorList>
    </citation>
    <scope>NUCLEOTIDE SEQUENCE [LARGE SCALE GENOMIC DNA]</scope>
    <source>
        <strain evidence="3">M292/94/1</strain>
    </source>
</reference>
<organism evidence="3">
    <name type="scientific">Brucella pinnipedialis M292/94/1</name>
    <dbReference type="NCBI Taxonomy" id="520462"/>
    <lineage>
        <taxon>Bacteria</taxon>
        <taxon>Pseudomonadati</taxon>
        <taxon>Pseudomonadota</taxon>
        <taxon>Alphaproteobacteria</taxon>
        <taxon>Hyphomicrobiales</taxon>
        <taxon>Brucellaceae</taxon>
        <taxon>Brucella/Ochrobactrum group</taxon>
        <taxon>Brucella</taxon>
    </lineage>
</organism>
<dbReference type="Pfam" id="PF24098">
    <property type="entry name" value="DUF7380"/>
    <property type="match status" value="1"/>
</dbReference>
<name>A0A0E1X699_9HYPH</name>
<feature type="domain" description="DUF4209" evidence="1">
    <location>
        <begin position="521"/>
        <end position="614"/>
    </location>
</feature>
<proteinExistence type="predicted"/>
<protein>
    <recommendedName>
        <fullName evidence="4">DUF4209 domain-containing protein</fullName>
    </recommendedName>
</protein>
<dbReference type="AlphaFoldDB" id="A0A0E1X699"/>
<dbReference type="EMBL" id="EQ999534">
    <property type="protein sequence ID" value="EEZ28747.1"/>
    <property type="molecule type" value="Genomic_DNA"/>
</dbReference>
<evidence type="ECO:0000313" key="3">
    <source>
        <dbReference type="EMBL" id="EEZ28747.1"/>
    </source>
</evidence>
<dbReference type="Proteomes" id="UP000004659">
    <property type="component" value="Unassembled WGS sequence"/>
</dbReference>